<keyword evidence="3" id="KW-1185">Reference proteome</keyword>
<dbReference type="EMBL" id="JAIWYP010000001">
    <property type="protein sequence ID" value="KAH3887102.1"/>
    <property type="molecule type" value="Genomic_DNA"/>
</dbReference>
<protein>
    <submittedName>
        <fullName evidence="2">Uncharacterized protein</fullName>
    </submittedName>
</protein>
<dbReference type="AlphaFoldDB" id="A0A9D4S267"/>
<name>A0A9D4S267_DREPO</name>
<comment type="caution">
    <text evidence="2">The sequence shown here is derived from an EMBL/GenBank/DDBJ whole genome shotgun (WGS) entry which is preliminary data.</text>
</comment>
<accession>A0A9D4S267</accession>
<gene>
    <name evidence="2" type="ORF">DPMN_011117</name>
</gene>
<reference evidence="2" key="2">
    <citation type="submission" date="2020-11" db="EMBL/GenBank/DDBJ databases">
        <authorList>
            <person name="McCartney M.A."/>
            <person name="Auch B."/>
            <person name="Kono T."/>
            <person name="Mallez S."/>
            <person name="Becker A."/>
            <person name="Gohl D.M."/>
            <person name="Silverstein K.A.T."/>
            <person name="Koren S."/>
            <person name="Bechman K.B."/>
            <person name="Herman A."/>
            <person name="Abrahante J.E."/>
            <person name="Garbe J."/>
        </authorList>
    </citation>
    <scope>NUCLEOTIDE SEQUENCE</scope>
    <source>
        <strain evidence="2">Duluth1</strain>
        <tissue evidence="2">Whole animal</tissue>
    </source>
</reference>
<dbReference type="Proteomes" id="UP000828390">
    <property type="component" value="Unassembled WGS sequence"/>
</dbReference>
<proteinExistence type="predicted"/>
<reference evidence="2" key="1">
    <citation type="journal article" date="2019" name="bioRxiv">
        <title>The Genome of the Zebra Mussel, Dreissena polymorpha: A Resource for Invasive Species Research.</title>
        <authorList>
            <person name="McCartney M.A."/>
            <person name="Auch B."/>
            <person name="Kono T."/>
            <person name="Mallez S."/>
            <person name="Zhang Y."/>
            <person name="Obille A."/>
            <person name="Becker A."/>
            <person name="Abrahante J.E."/>
            <person name="Garbe J."/>
            <person name="Badalamenti J.P."/>
            <person name="Herman A."/>
            <person name="Mangelson H."/>
            <person name="Liachko I."/>
            <person name="Sullivan S."/>
            <person name="Sone E.D."/>
            <person name="Koren S."/>
            <person name="Silverstein K.A.T."/>
            <person name="Beckman K.B."/>
            <person name="Gohl D.M."/>
        </authorList>
    </citation>
    <scope>NUCLEOTIDE SEQUENCE</scope>
    <source>
        <strain evidence="2">Duluth1</strain>
        <tissue evidence="2">Whole animal</tissue>
    </source>
</reference>
<feature type="region of interest" description="Disordered" evidence="1">
    <location>
        <begin position="1"/>
        <end position="39"/>
    </location>
</feature>
<evidence type="ECO:0000313" key="2">
    <source>
        <dbReference type="EMBL" id="KAH3887102.1"/>
    </source>
</evidence>
<organism evidence="2 3">
    <name type="scientific">Dreissena polymorpha</name>
    <name type="common">Zebra mussel</name>
    <name type="synonym">Mytilus polymorpha</name>
    <dbReference type="NCBI Taxonomy" id="45954"/>
    <lineage>
        <taxon>Eukaryota</taxon>
        <taxon>Metazoa</taxon>
        <taxon>Spiralia</taxon>
        <taxon>Lophotrochozoa</taxon>
        <taxon>Mollusca</taxon>
        <taxon>Bivalvia</taxon>
        <taxon>Autobranchia</taxon>
        <taxon>Heteroconchia</taxon>
        <taxon>Euheterodonta</taxon>
        <taxon>Imparidentia</taxon>
        <taxon>Neoheterodontei</taxon>
        <taxon>Myida</taxon>
        <taxon>Dreissenoidea</taxon>
        <taxon>Dreissenidae</taxon>
        <taxon>Dreissena</taxon>
    </lineage>
</organism>
<evidence type="ECO:0000313" key="3">
    <source>
        <dbReference type="Proteomes" id="UP000828390"/>
    </source>
</evidence>
<evidence type="ECO:0000256" key="1">
    <source>
        <dbReference type="SAM" id="MobiDB-lite"/>
    </source>
</evidence>
<sequence length="119" mass="12412">MGEAGGVLTTTEAEVSTTTEGVVSTTTEGEGCPGADLRTTATGEMTTTTLEEGAVEAEEGAALTGSRMVAIISTGDGKTVVDNQLQISENYHLVSSVVRNPDAISIRYIHVFLKIKHQV</sequence>
<feature type="compositionally biased region" description="Low complexity" evidence="1">
    <location>
        <begin position="9"/>
        <end position="30"/>
    </location>
</feature>